<feature type="binding site" evidence="6">
    <location>
        <position position="93"/>
    </location>
    <ligand>
        <name>FMN</name>
        <dbReference type="ChEBI" id="CHEBI:58210"/>
    </ligand>
</feature>
<keyword evidence="4" id="KW-0503">Monooxygenase</keyword>
<dbReference type="NCBIfam" id="TIGR03860">
    <property type="entry name" value="FMN_nitrolo"/>
    <property type="match status" value="1"/>
</dbReference>
<name>A0A6H0SJW0_9MICC</name>
<evidence type="ECO:0000256" key="1">
    <source>
        <dbReference type="ARBA" id="ARBA00022630"/>
    </source>
</evidence>
<feature type="binding site" evidence="6">
    <location>
        <position position="147"/>
    </location>
    <ligand>
        <name>FMN</name>
        <dbReference type="ChEBI" id="CHEBI:58210"/>
    </ligand>
</feature>
<dbReference type="RefSeq" id="WP_172512484.1">
    <property type="nucleotide sequence ID" value="NZ_CP032549.1"/>
</dbReference>
<keyword evidence="9" id="KW-1185">Reference proteome</keyword>
<dbReference type="GO" id="GO:0004497">
    <property type="term" value="F:monooxygenase activity"/>
    <property type="evidence" value="ECO:0007669"/>
    <property type="project" value="UniProtKB-KW"/>
</dbReference>
<dbReference type="InterPro" id="IPR036661">
    <property type="entry name" value="Luciferase-like_sf"/>
</dbReference>
<evidence type="ECO:0000313" key="8">
    <source>
        <dbReference type="EMBL" id="QIV87982.1"/>
    </source>
</evidence>
<evidence type="ECO:0000259" key="7">
    <source>
        <dbReference type="Pfam" id="PF00296"/>
    </source>
</evidence>
<dbReference type="CDD" id="cd01095">
    <property type="entry name" value="Nitrilotriacetate_monoxgenase"/>
    <property type="match status" value="1"/>
</dbReference>
<dbReference type="Pfam" id="PF00296">
    <property type="entry name" value="Bac_luciferase"/>
    <property type="match status" value="1"/>
</dbReference>
<comment type="similarity">
    <text evidence="5">Belongs to the NtaA/SnaA/DszA monooxygenase family.</text>
</comment>
<evidence type="ECO:0000313" key="9">
    <source>
        <dbReference type="Proteomes" id="UP000502331"/>
    </source>
</evidence>
<keyword evidence="3" id="KW-0560">Oxidoreductase</keyword>
<dbReference type="GO" id="GO:0016705">
    <property type="term" value="F:oxidoreductase activity, acting on paired donors, with incorporation or reduction of molecular oxygen"/>
    <property type="evidence" value="ECO:0007669"/>
    <property type="project" value="InterPro"/>
</dbReference>
<evidence type="ECO:0000256" key="5">
    <source>
        <dbReference type="ARBA" id="ARBA00033748"/>
    </source>
</evidence>
<reference evidence="8 9" key="1">
    <citation type="submission" date="2018-09" db="EMBL/GenBank/DDBJ databases">
        <title>Glutamicibacter mishrai S5-52T (LMG 29155T = KCTC 39846T).</title>
        <authorList>
            <person name="Das S.K."/>
        </authorList>
    </citation>
    <scope>NUCLEOTIDE SEQUENCE [LARGE SCALE GENOMIC DNA]</scope>
    <source>
        <strain evidence="8 9">S5-52</strain>
    </source>
</reference>
<accession>A0A6H0SJW0</accession>
<sequence length="442" mass="48363">MTRTLTLNAFLMTTGHHESSWRLPESDPHAGTDIGHYIRLAQLAEKAKLDAIFFADGPLLQGPVAQRPAGILDPVSVLTAIAPLTENIGLIATASTSYNDPYNLARRFASLDLISNGRAGWNVVTTAGDAAARNFSQSGQFDSSQRYLRADEFLTVAKKLRDSWDPEAIVADKDSGTWADPGKIHPANHVGEHFQVAGALNVPRSPQGHPVIIQAGASAAGKDFAGRWAEAIFTAHQSFESAKAFYQEIKHKAVANGRAEQSVKVLPGIVPILGSTEAEALELADRLDELILPEYAKNTLAQQLHVDPQILDLDRDLPAGLESVVSKEKSTSRRDLILELGYQRKLTVRQIIRELGPGRGHQTFTGTPEQLADRIEYWFNAGAVDGFNIMAPVLPSGLETFTEQVVPILQQRQLFRTEYEHSTLRGNYGLPIPRVERTSLSV</sequence>
<dbReference type="SUPFAM" id="SSF51679">
    <property type="entry name" value="Bacterial luciferase-like"/>
    <property type="match status" value="1"/>
</dbReference>
<dbReference type="PANTHER" id="PTHR30011">
    <property type="entry name" value="ALKANESULFONATE MONOOXYGENASE-RELATED"/>
    <property type="match status" value="1"/>
</dbReference>
<feature type="domain" description="Luciferase-like" evidence="7">
    <location>
        <begin position="26"/>
        <end position="383"/>
    </location>
</feature>
<gene>
    <name evidence="8" type="ORF">D3791_13220</name>
</gene>
<proteinExistence type="inferred from homology"/>
<feature type="binding site" evidence="6">
    <location>
        <position position="56"/>
    </location>
    <ligand>
        <name>FMN</name>
        <dbReference type="ChEBI" id="CHEBI:58210"/>
    </ligand>
</feature>
<keyword evidence="1 6" id="KW-0285">Flavoprotein</keyword>
<dbReference type="AlphaFoldDB" id="A0A6H0SJW0"/>
<dbReference type="InterPro" id="IPR051260">
    <property type="entry name" value="Diverse_substr_monoxygenases"/>
</dbReference>
<dbReference type="Gene3D" id="3.20.20.30">
    <property type="entry name" value="Luciferase-like domain"/>
    <property type="match status" value="1"/>
</dbReference>
<evidence type="ECO:0000256" key="3">
    <source>
        <dbReference type="ARBA" id="ARBA00023002"/>
    </source>
</evidence>
<evidence type="ECO:0000256" key="2">
    <source>
        <dbReference type="ARBA" id="ARBA00022643"/>
    </source>
</evidence>
<dbReference type="InterPro" id="IPR011251">
    <property type="entry name" value="Luciferase-like_dom"/>
</dbReference>
<keyword evidence="2 6" id="KW-0288">FMN</keyword>
<dbReference type="EMBL" id="CP032549">
    <property type="protein sequence ID" value="QIV87982.1"/>
    <property type="molecule type" value="Genomic_DNA"/>
</dbReference>
<dbReference type="PIRSF" id="PIRSF000337">
    <property type="entry name" value="NTA_MOA"/>
    <property type="match status" value="1"/>
</dbReference>
<organism evidence="8 9">
    <name type="scientific">Glutamicibacter mishrai</name>
    <dbReference type="NCBI Taxonomy" id="1775880"/>
    <lineage>
        <taxon>Bacteria</taxon>
        <taxon>Bacillati</taxon>
        <taxon>Actinomycetota</taxon>
        <taxon>Actinomycetes</taxon>
        <taxon>Micrococcales</taxon>
        <taxon>Micrococcaceae</taxon>
        <taxon>Glutamicibacter</taxon>
    </lineage>
</organism>
<evidence type="ECO:0000256" key="4">
    <source>
        <dbReference type="ARBA" id="ARBA00023033"/>
    </source>
</evidence>
<feature type="binding site" evidence="6">
    <location>
        <position position="218"/>
    </location>
    <ligand>
        <name>FMN</name>
        <dbReference type="ChEBI" id="CHEBI:58210"/>
    </ligand>
</feature>
<dbReference type="PANTHER" id="PTHR30011:SF16">
    <property type="entry name" value="C2H2 FINGER DOMAIN TRANSCRIPTION FACTOR (EUROFUNG)-RELATED"/>
    <property type="match status" value="1"/>
</dbReference>
<evidence type="ECO:0000256" key="6">
    <source>
        <dbReference type="PIRSR" id="PIRSR000337-1"/>
    </source>
</evidence>
<dbReference type="InterPro" id="IPR016215">
    <property type="entry name" value="NTA_MOA"/>
</dbReference>
<protein>
    <submittedName>
        <fullName evidence="8">LLM class flavin-dependent oxidoreductase</fullName>
    </submittedName>
</protein>
<dbReference type="Proteomes" id="UP000502331">
    <property type="component" value="Chromosome"/>
</dbReference>